<dbReference type="Pfam" id="PF04972">
    <property type="entry name" value="BON"/>
    <property type="match status" value="2"/>
</dbReference>
<dbReference type="InterPro" id="IPR051686">
    <property type="entry name" value="Lipoprotein_DolP"/>
</dbReference>
<dbReference type="SMART" id="SM00749">
    <property type="entry name" value="BON"/>
    <property type="match status" value="2"/>
</dbReference>
<evidence type="ECO:0000313" key="4">
    <source>
        <dbReference type="Proteomes" id="UP001273505"/>
    </source>
</evidence>
<evidence type="ECO:0000313" key="3">
    <source>
        <dbReference type="EMBL" id="MDX6848613.1"/>
    </source>
</evidence>
<dbReference type="PANTHER" id="PTHR34606">
    <property type="entry name" value="BON DOMAIN-CONTAINING PROTEIN"/>
    <property type="match status" value="1"/>
</dbReference>
<feature type="signal peptide" evidence="1">
    <location>
        <begin position="1"/>
        <end position="23"/>
    </location>
</feature>
<dbReference type="PROSITE" id="PS50914">
    <property type="entry name" value="BON"/>
    <property type="match status" value="2"/>
</dbReference>
<comment type="caution">
    <text evidence="3">The sequence shown here is derived from an EMBL/GenBank/DDBJ whole genome shotgun (WGS) entry which is preliminary data.</text>
</comment>
<sequence length="217" mass="23872">MKLPTKKTLLATTSAAFVTASMAAPSVLAEEQQYEKKRTAEQYWSEFKQDAEQNWDTTKVAFRDGWVEGKLETAIVMNEHLNPFQIDLKVDGNVATLSGDVSSAIERELASNIALGIEGIDEVNNKLKVVDDIKPEAKEEGRDFAQYVEDLSTTAAIKTELVSSSNISGLDINVDTFRDEVTLEGTVDSEAEKELVEAIVKKREGVASVDNQLQVQS</sequence>
<feature type="domain" description="BON" evidence="2">
    <location>
        <begin position="149"/>
        <end position="217"/>
    </location>
</feature>
<feature type="chain" id="PRO_5045214057" evidence="1">
    <location>
        <begin position="24"/>
        <end position="217"/>
    </location>
</feature>
<dbReference type="EMBL" id="JAXAFO010000005">
    <property type="protein sequence ID" value="MDX6848613.1"/>
    <property type="molecule type" value="Genomic_DNA"/>
</dbReference>
<dbReference type="Proteomes" id="UP001273505">
    <property type="component" value="Unassembled WGS sequence"/>
</dbReference>
<evidence type="ECO:0000259" key="2">
    <source>
        <dbReference type="PROSITE" id="PS50914"/>
    </source>
</evidence>
<dbReference type="InterPro" id="IPR007055">
    <property type="entry name" value="BON_dom"/>
</dbReference>
<dbReference type="InterPro" id="IPR014004">
    <property type="entry name" value="Transpt-assoc_nodulatn_dom_bac"/>
</dbReference>
<keyword evidence="4" id="KW-1185">Reference proteome</keyword>
<accession>A0ABU4RY88</accession>
<organism evidence="3 4">
    <name type="scientific">Gilvimarinus gilvus</name>
    <dbReference type="NCBI Taxonomy" id="3058038"/>
    <lineage>
        <taxon>Bacteria</taxon>
        <taxon>Pseudomonadati</taxon>
        <taxon>Pseudomonadota</taxon>
        <taxon>Gammaproteobacteria</taxon>
        <taxon>Cellvibrionales</taxon>
        <taxon>Cellvibrionaceae</taxon>
        <taxon>Gilvimarinus</taxon>
    </lineage>
</organism>
<keyword evidence="1" id="KW-0732">Signal</keyword>
<gene>
    <name evidence="3" type="ORF">SCD92_04530</name>
</gene>
<dbReference type="PANTHER" id="PTHR34606:SF15">
    <property type="entry name" value="BON DOMAIN-CONTAINING PROTEIN"/>
    <property type="match status" value="1"/>
</dbReference>
<proteinExistence type="predicted"/>
<dbReference type="Gene3D" id="3.30.1340.30">
    <property type="match status" value="2"/>
</dbReference>
<reference evidence="3 4" key="1">
    <citation type="submission" date="2023-11" db="EMBL/GenBank/DDBJ databases">
        <title>Gilvimarinus fulvus sp. nov., isolated from the surface of Kelp.</title>
        <authorList>
            <person name="Sun Y.Y."/>
            <person name="Gong Y."/>
            <person name="Du Z.J."/>
        </authorList>
    </citation>
    <scope>NUCLEOTIDE SEQUENCE [LARGE SCALE GENOMIC DNA]</scope>
    <source>
        <strain evidence="3 4">SDUM040013</strain>
    </source>
</reference>
<feature type="domain" description="BON" evidence="2">
    <location>
        <begin position="63"/>
        <end position="131"/>
    </location>
</feature>
<dbReference type="RefSeq" id="WP_302724668.1">
    <property type="nucleotide sequence ID" value="NZ_JAULRU010000823.1"/>
</dbReference>
<evidence type="ECO:0000256" key="1">
    <source>
        <dbReference type="SAM" id="SignalP"/>
    </source>
</evidence>
<name>A0ABU4RY88_9GAMM</name>
<protein>
    <submittedName>
        <fullName evidence="3">BON domain-containing protein</fullName>
    </submittedName>
</protein>